<evidence type="ECO:0000313" key="2">
    <source>
        <dbReference type="Proteomes" id="UP000243052"/>
    </source>
</evidence>
<gene>
    <name evidence="1" type="ORF">AW171_hschr42106</name>
</gene>
<protein>
    <submittedName>
        <fullName evidence="1">HDL522Wp</fullName>
    </submittedName>
</protein>
<dbReference type="RefSeq" id="XP_017987218.1">
    <property type="nucleotide sequence ID" value="XM_018132204.1"/>
</dbReference>
<evidence type="ECO:0000313" key="1">
    <source>
        <dbReference type="EMBL" id="AMD20222.1"/>
    </source>
</evidence>
<reference evidence="1 2" key="1">
    <citation type="submission" date="2016-01" db="EMBL/GenBank/DDBJ databases">
        <title>Genome sequence of the yeast Holleya sinecauda.</title>
        <authorList>
            <person name="Dietrich F.S."/>
        </authorList>
    </citation>
    <scope>NUCLEOTIDE SEQUENCE [LARGE SCALE GENOMIC DNA]</scope>
    <source>
        <strain evidence="1 2">ATCC 58844</strain>
    </source>
</reference>
<name>A0A109UYR2_9SACH</name>
<accession>A0A109UYR2</accession>
<keyword evidence="2" id="KW-1185">Reference proteome</keyword>
<dbReference type="Proteomes" id="UP000243052">
    <property type="component" value="Chromosome iv"/>
</dbReference>
<dbReference type="EMBL" id="CP014244">
    <property type="protein sequence ID" value="AMD20222.1"/>
    <property type="molecule type" value="Genomic_DNA"/>
</dbReference>
<dbReference type="AlphaFoldDB" id="A0A109UYR2"/>
<dbReference type="GeneID" id="28723460"/>
<sequence length="112" mass="12783">MQLIQEPLEKDSCNTMENLLCTPKKHVLTDDVGTLPPLNRLPKLQSKYPIHNTETEISCHVSPSKPSKVERRISIQFLDNLVIVVPCLDCFRNNKKRNRKECSSGAANRIQK</sequence>
<proteinExistence type="predicted"/>
<organism evidence="1 2">
    <name type="scientific">Eremothecium sinecaudum</name>
    <dbReference type="NCBI Taxonomy" id="45286"/>
    <lineage>
        <taxon>Eukaryota</taxon>
        <taxon>Fungi</taxon>
        <taxon>Dikarya</taxon>
        <taxon>Ascomycota</taxon>
        <taxon>Saccharomycotina</taxon>
        <taxon>Saccharomycetes</taxon>
        <taxon>Saccharomycetales</taxon>
        <taxon>Saccharomycetaceae</taxon>
        <taxon>Eremothecium</taxon>
    </lineage>
</organism>